<evidence type="ECO:0000313" key="3">
    <source>
        <dbReference type="Proteomes" id="UP000664859"/>
    </source>
</evidence>
<evidence type="ECO:0000313" key="2">
    <source>
        <dbReference type="EMBL" id="KAG5180305.1"/>
    </source>
</evidence>
<reference evidence="2" key="1">
    <citation type="submission" date="2021-02" db="EMBL/GenBank/DDBJ databases">
        <title>First Annotated Genome of the Yellow-green Alga Tribonema minus.</title>
        <authorList>
            <person name="Mahan K.M."/>
        </authorList>
    </citation>
    <scope>NUCLEOTIDE SEQUENCE</scope>
    <source>
        <strain evidence="2">UTEX B ZZ1240</strain>
    </source>
</reference>
<accession>A0A835YVK2</accession>
<gene>
    <name evidence="2" type="ORF">JKP88DRAFT_349622</name>
</gene>
<keyword evidence="1" id="KW-0732">Signal</keyword>
<protein>
    <submittedName>
        <fullName evidence="2">Uncharacterized protein</fullName>
    </submittedName>
</protein>
<dbReference type="Proteomes" id="UP000664859">
    <property type="component" value="Unassembled WGS sequence"/>
</dbReference>
<keyword evidence="3" id="KW-1185">Reference proteome</keyword>
<organism evidence="2 3">
    <name type="scientific">Tribonema minus</name>
    <dbReference type="NCBI Taxonomy" id="303371"/>
    <lineage>
        <taxon>Eukaryota</taxon>
        <taxon>Sar</taxon>
        <taxon>Stramenopiles</taxon>
        <taxon>Ochrophyta</taxon>
        <taxon>PX clade</taxon>
        <taxon>Xanthophyceae</taxon>
        <taxon>Tribonematales</taxon>
        <taxon>Tribonemataceae</taxon>
        <taxon>Tribonema</taxon>
    </lineage>
</organism>
<evidence type="ECO:0000256" key="1">
    <source>
        <dbReference type="SAM" id="SignalP"/>
    </source>
</evidence>
<dbReference type="EMBL" id="JAFCMP010000401">
    <property type="protein sequence ID" value="KAG5180305.1"/>
    <property type="molecule type" value="Genomic_DNA"/>
</dbReference>
<feature type="chain" id="PRO_5032778785" evidence="1">
    <location>
        <begin position="20"/>
        <end position="225"/>
    </location>
</feature>
<dbReference type="AlphaFoldDB" id="A0A835YVK2"/>
<name>A0A835YVK2_9STRA</name>
<feature type="signal peptide" evidence="1">
    <location>
        <begin position="1"/>
        <end position="19"/>
    </location>
</feature>
<proteinExistence type="predicted"/>
<comment type="caution">
    <text evidence="2">The sequence shown here is derived from an EMBL/GenBank/DDBJ whole genome shotgun (WGS) entry which is preliminary data.</text>
</comment>
<sequence>MRISEALLAVTLLAAGANARWTLEADAQFITEAPTEAPTSPAPTAAPTPGCLCETVTLTGVPDADPAPLCPGVKYDVPVVTAEDNCGNARAVDVLVDYSTNSGDRCATAIYTFTAACPLLDGGGGGPDEVTRVTSRGVTAERIRPVVTLNADADCHYTAQDFVTDCAAAGGAGAYVDLKSVGIAGDVCTHRCRPGGVDAYVIAANVCGDPFDFVLPLDVCSAAEA</sequence>